<keyword evidence="3" id="KW-1185">Reference proteome</keyword>
<reference evidence="2" key="1">
    <citation type="journal article" date="2022" name="Int. J. Mol. Sci.">
        <title>Draft Genome of Tanacetum Coccineum: Genomic Comparison of Closely Related Tanacetum-Family Plants.</title>
        <authorList>
            <person name="Yamashiro T."/>
            <person name="Shiraishi A."/>
            <person name="Nakayama K."/>
            <person name="Satake H."/>
        </authorList>
    </citation>
    <scope>NUCLEOTIDE SEQUENCE</scope>
</reference>
<evidence type="ECO:0000313" key="2">
    <source>
        <dbReference type="EMBL" id="GJT70346.1"/>
    </source>
</evidence>
<protein>
    <submittedName>
        <fullName evidence="2">Uncharacterized protein</fullName>
    </submittedName>
</protein>
<comment type="caution">
    <text evidence="2">The sequence shown here is derived from an EMBL/GenBank/DDBJ whole genome shotgun (WGS) entry which is preliminary data.</text>
</comment>
<name>A0ABQ5G4H5_9ASTR</name>
<organism evidence="2 3">
    <name type="scientific">Tanacetum coccineum</name>
    <dbReference type="NCBI Taxonomy" id="301880"/>
    <lineage>
        <taxon>Eukaryota</taxon>
        <taxon>Viridiplantae</taxon>
        <taxon>Streptophyta</taxon>
        <taxon>Embryophyta</taxon>
        <taxon>Tracheophyta</taxon>
        <taxon>Spermatophyta</taxon>
        <taxon>Magnoliopsida</taxon>
        <taxon>eudicotyledons</taxon>
        <taxon>Gunneridae</taxon>
        <taxon>Pentapetalae</taxon>
        <taxon>asterids</taxon>
        <taxon>campanulids</taxon>
        <taxon>Asterales</taxon>
        <taxon>Asteraceae</taxon>
        <taxon>Asteroideae</taxon>
        <taxon>Anthemideae</taxon>
        <taxon>Anthemidinae</taxon>
        <taxon>Tanacetum</taxon>
    </lineage>
</organism>
<gene>
    <name evidence="2" type="ORF">Tco_1029632</name>
</gene>
<reference evidence="2" key="2">
    <citation type="submission" date="2022-01" db="EMBL/GenBank/DDBJ databases">
        <authorList>
            <person name="Yamashiro T."/>
            <person name="Shiraishi A."/>
            <person name="Satake H."/>
            <person name="Nakayama K."/>
        </authorList>
    </citation>
    <scope>NUCLEOTIDE SEQUENCE</scope>
</reference>
<feature type="transmembrane region" description="Helical" evidence="1">
    <location>
        <begin position="101"/>
        <end position="123"/>
    </location>
</feature>
<keyword evidence="1" id="KW-0812">Transmembrane</keyword>
<accession>A0ABQ5G4H5</accession>
<evidence type="ECO:0000313" key="3">
    <source>
        <dbReference type="Proteomes" id="UP001151760"/>
    </source>
</evidence>
<evidence type="ECO:0000256" key="1">
    <source>
        <dbReference type="SAM" id="Phobius"/>
    </source>
</evidence>
<keyword evidence="1" id="KW-0472">Membrane</keyword>
<sequence>MYCQRTISEDVRLARQSNALCDGLTEAIKVNFVAELDMLAPKFVPGKMAEFMKETLGKDVPNLMKLQILGREFELRHGKREGAGSILSWNVNIDLDQKVDIAVVVGLVGGVAVMSFVSCLIWVDSTVVVGIVFGVAVFQERQHTVCLDSCGACAFLCGFDVENVIQTEIDKGCKSVEMKLKDAAFSLYYEYLW</sequence>
<proteinExistence type="predicted"/>
<keyword evidence="1" id="KW-1133">Transmembrane helix</keyword>
<dbReference type="Proteomes" id="UP001151760">
    <property type="component" value="Unassembled WGS sequence"/>
</dbReference>
<dbReference type="EMBL" id="BQNB010018068">
    <property type="protein sequence ID" value="GJT70346.1"/>
    <property type="molecule type" value="Genomic_DNA"/>
</dbReference>